<evidence type="ECO:0000313" key="8">
    <source>
        <dbReference type="Proteomes" id="UP000318288"/>
    </source>
</evidence>
<evidence type="ECO:0000256" key="1">
    <source>
        <dbReference type="ARBA" id="ARBA00004141"/>
    </source>
</evidence>
<evidence type="ECO:0000256" key="2">
    <source>
        <dbReference type="ARBA" id="ARBA00022692"/>
    </source>
</evidence>
<dbReference type="GO" id="GO:0016874">
    <property type="term" value="F:ligase activity"/>
    <property type="evidence" value="ECO:0007669"/>
    <property type="project" value="UniProtKB-KW"/>
</dbReference>
<dbReference type="InterPro" id="IPR051533">
    <property type="entry name" value="WaaL-like"/>
</dbReference>
<feature type="transmembrane region" description="Helical" evidence="5">
    <location>
        <begin position="61"/>
        <end position="84"/>
    </location>
</feature>
<proteinExistence type="predicted"/>
<evidence type="ECO:0000256" key="3">
    <source>
        <dbReference type="ARBA" id="ARBA00022989"/>
    </source>
</evidence>
<reference evidence="7 8" key="1">
    <citation type="submission" date="2019-02" db="EMBL/GenBank/DDBJ databases">
        <title>Deep-cultivation of Planctomycetes and their phenomic and genomic characterization uncovers novel biology.</title>
        <authorList>
            <person name="Wiegand S."/>
            <person name="Jogler M."/>
            <person name="Boedeker C."/>
            <person name="Pinto D."/>
            <person name="Vollmers J."/>
            <person name="Rivas-Marin E."/>
            <person name="Kohn T."/>
            <person name="Peeters S.H."/>
            <person name="Heuer A."/>
            <person name="Rast P."/>
            <person name="Oberbeckmann S."/>
            <person name="Bunk B."/>
            <person name="Jeske O."/>
            <person name="Meyerdierks A."/>
            <person name="Storesund J.E."/>
            <person name="Kallscheuer N."/>
            <person name="Luecker S."/>
            <person name="Lage O.M."/>
            <person name="Pohl T."/>
            <person name="Merkel B.J."/>
            <person name="Hornburger P."/>
            <person name="Mueller R.-W."/>
            <person name="Bruemmer F."/>
            <person name="Labrenz M."/>
            <person name="Spormann A.M."/>
            <person name="Op Den Camp H."/>
            <person name="Overmann J."/>
            <person name="Amann R."/>
            <person name="Jetten M.S.M."/>
            <person name="Mascher T."/>
            <person name="Medema M.H."/>
            <person name="Devos D.P."/>
            <person name="Kaster A.-K."/>
            <person name="Ovreas L."/>
            <person name="Rohde M."/>
            <person name="Galperin M.Y."/>
            <person name="Jogler C."/>
        </authorList>
    </citation>
    <scope>NUCLEOTIDE SEQUENCE [LARGE SCALE GENOMIC DNA]</scope>
    <source>
        <strain evidence="7 8">Poly51</strain>
    </source>
</reference>
<dbReference type="GO" id="GO:0016020">
    <property type="term" value="C:membrane"/>
    <property type="evidence" value="ECO:0007669"/>
    <property type="project" value="UniProtKB-SubCell"/>
</dbReference>
<dbReference type="Pfam" id="PF04932">
    <property type="entry name" value="Wzy_C"/>
    <property type="match status" value="1"/>
</dbReference>
<feature type="transmembrane region" description="Helical" evidence="5">
    <location>
        <begin position="147"/>
        <end position="169"/>
    </location>
</feature>
<organism evidence="7 8">
    <name type="scientific">Rubripirellula tenax</name>
    <dbReference type="NCBI Taxonomy" id="2528015"/>
    <lineage>
        <taxon>Bacteria</taxon>
        <taxon>Pseudomonadati</taxon>
        <taxon>Planctomycetota</taxon>
        <taxon>Planctomycetia</taxon>
        <taxon>Pirellulales</taxon>
        <taxon>Pirellulaceae</taxon>
        <taxon>Rubripirellula</taxon>
    </lineage>
</organism>
<accession>A0A5C6FCJ5</accession>
<evidence type="ECO:0000313" key="7">
    <source>
        <dbReference type="EMBL" id="TWU59433.1"/>
    </source>
</evidence>
<feature type="transmembrane region" description="Helical" evidence="5">
    <location>
        <begin position="380"/>
        <end position="400"/>
    </location>
</feature>
<dbReference type="Proteomes" id="UP000318288">
    <property type="component" value="Unassembled WGS sequence"/>
</dbReference>
<evidence type="ECO:0000256" key="4">
    <source>
        <dbReference type="ARBA" id="ARBA00023136"/>
    </source>
</evidence>
<comment type="caution">
    <text evidence="7">The sequence shown here is derived from an EMBL/GenBank/DDBJ whole genome shotgun (WGS) entry which is preliminary data.</text>
</comment>
<feature type="transmembrane region" description="Helical" evidence="5">
    <location>
        <begin position="91"/>
        <end position="114"/>
    </location>
</feature>
<keyword evidence="2 5" id="KW-0812">Transmembrane</keyword>
<sequence>MDASVTSFPHRTLTARRATDAESLVSMPTLCFAVIGLATLFNTIDINASFESTEDHVGVDWPVMVKLAIAAIAGFVGASGLAFSARVRRSLLTLPGFVLIALSSVFVVTSAFAYDEVATVSRIAALINVAYLLFVPTALAALGLRRLLIACLIGMVANLLINWGLYLGVPQVGVFEEELGNQTFINRMGGLGHPNAIARIGVLTVLISMAMLRDDSRKNKRAVLIALIVLGIMTAISTFSRSAFVAGCAGAMFLMVDRLLTRGGVLLGLAMAAVIAVGVIGVELTSGGAFEGDSIALVVTKTGEVEELTSATGRTEIWAEAIRLIAERPLIGWGLNSAPKLMQNFSMHTHNLLLHATFSGGVMAGLLTVLLLGWNLFSGLSSTLAITRAISAYVLVSCIFEDTVLDTFASPSTLLWFVVLLYPAIILSSKGPGDDAQAVE</sequence>
<dbReference type="PANTHER" id="PTHR37422">
    <property type="entry name" value="TEICHURONIC ACID BIOSYNTHESIS PROTEIN TUAE"/>
    <property type="match status" value="1"/>
</dbReference>
<dbReference type="OrthoDB" id="234872at2"/>
<dbReference type="AlphaFoldDB" id="A0A5C6FCJ5"/>
<keyword evidence="3 5" id="KW-1133">Transmembrane helix</keyword>
<keyword evidence="8" id="KW-1185">Reference proteome</keyword>
<gene>
    <name evidence="7" type="ORF">Poly51_22210</name>
</gene>
<feature type="domain" description="O-antigen ligase-related" evidence="6">
    <location>
        <begin position="227"/>
        <end position="368"/>
    </location>
</feature>
<feature type="transmembrane region" description="Helical" evidence="5">
    <location>
        <begin position="259"/>
        <end position="282"/>
    </location>
</feature>
<feature type="transmembrane region" description="Helical" evidence="5">
    <location>
        <begin position="407"/>
        <end position="425"/>
    </location>
</feature>
<evidence type="ECO:0000256" key="5">
    <source>
        <dbReference type="SAM" id="Phobius"/>
    </source>
</evidence>
<comment type="subcellular location">
    <subcellularLocation>
        <location evidence="1">Membrane</location>
        <topology evidence="1">Multi-pass membrane protein</topology>
    </subcellularLocation>
</comment>
<feature type="transmembrane region" description="Helical" evidence="5">
    <location>
        <begin position="21"/>
        <end position="41"/>
    </location>
</feature>
<feature type="transmembrane region" description="Helical" evidence="5">
    <location>
        <begin position="352"/>
        <end position="374"/>
    </location>
</feature>
<dbReference type="PANTHER" id="PTHR37422:SF13">
    <property type="entry name" value="LIPOPOLYSACCHARIDE BIOSYNTHESIS PROTEIN PA4999-RELATED"/>
    <property type="match status" value="1"/>
</dbReference>
<evidence type="ECO:0000259" key="6">
    <source>
        <dbReference type="Pfam" id="PF04932"/>
    </source>
</evidence>
<protein>
    <submittedName>
        <fullName evidence="7">O-Antigen ligase</fullName>
    </submittedName>
</protein>
<keyword evidence="4 5" id="KW-0472">Membrane</keyword>
<feature type="transmembrane region" description="Helical" evidence="5">
    <location>
        <begin position="120"/>
        <end position="140"/>
    </location>
</feature>
<dbReference type="EMBL" id="SJPW01000002">
    <property type="protein sequence ID" value="TWU59433.1"/>
    <property type="molecule type" value="Genomic_DNA"/>
</dbReference>
<dbReference type="InterPro" id="IPR007016">
    <property type="entry name" value="O-antigen_ligase-rel_domated"/>
</dbReference>
<name>A0A5C6FCJ5_9BACT</name>
<feature type="transmembrane region" description="Helical" evidence="5">
    <location>
        <begin position="224"/>
        <end position="253"/>
    </location>
</feature>
<feature type="transmembrane region" description="Helical" evidence="5">
    <location>
        <begin position="196"/>
        <end position="212"/>
    </location>
</feature>
<keyword evidence="7" id="KW-0436">Ligase</keyword>